<accession>A0A1H6K7P5</accession>
<dbReference type="RefSeq" id="WP_074717083.1">
    <property type="nucleotide sequence ID" value="NZ_FNWV01000007.1"/>
</dbReference>
<dbReference type="OrthoDB" id="9801841at2"/>
<protein>
    <submittedName>
        <fullName evidence="2">Serine/threonine protein phosphatase PrpC</fullName>
    </submittedName>
</protein>
<evidence type="ECO:0000313" key="3">
    <source>
        <dbReference type="Proteomes" id="UP000183190"/>
    </source>
</evidence>
<dbReference type="SMART" id="SM00331">
    <property type="entry name" value="PP2C_SIG"/>
    <property type="match status" value="1"/>
</dbReference>
<dbReference type="Gene3D" id="3.60.40.10">
    <property type="entry name" value="PPM-type phosphatase domain"/>
    <property type="match status" value="1"/>
</dbReference>
<dbReference type="SUPFAM" id="SSF81606">
    <property type="entry name" value="PP2C-like"/>
    <property type="match status" value="1"/>
</dbReference>
<evidence type="ECO:0000313" key="2">
    <source>
        <dbReference type="EMBL" id="SEH67813.1"/>
    </source>
</evidence>
<dbReference type="AlphaFoldDB" id="A0A1H6K7P5"/>
<organism evidence="2 3">
    <name type="scientific">Ruminococcus flavefaciens</name>
    <dbReference type="NCBI Taxonomy" id="1265"/>
    <lineage>
        <taxon>Bacteria</taxon>
        <taxon>Bacillati</taxon>
        <taxon>Bacillota</taxon>
        <taxon>Clostridia</taxon>
        <taxon>Eubacteriales</taxon>
        <taxon>Oscillospiraceae</taxon>
        <taxon>Ruminococcus</taxon>
    </lineage>
</organism>
<dbReference type="Proteomes" id="UP000183190">
    <property type="component" value="Unassembled WGS sequence"/>
</dbReference>
<evidence type="ECO:0000259" key="1">
    <source>
        <dbReference type="PROSITE" id="PS51746"/>
    </source>
</evidence>
<reference evidence="2 3" key="1">
    <citation type="submission" date="2016-10" db="EMBL/GenBank/DDBJ databases">
        <authorList>
            <person name="de Groot N.N."/>
        </authorList>
    </citation>
    <scope>NUCLEOTIDE SEQUENCE [LARGE SCALE GENOMIC DNA]</scope>
    <source>
        <strain evidence="2 3">YAD2003</strain>
    </source>
</reference>
<dbReference type="CDD" id="cd00143">
    <property type="entry name" value="PP2Cc"/>
    <property type="match status" value="1"/>
</dbReference>
<dbReference type="InterPro" id="IPR001932">
    <property type="entry name" value="PPM-type_phosphatase-like_dom"/>
</dbReference>
<dbReference type="InterPro" id="IPR036457">
    <property type="entry name" value="PPM-type-like_dom_sf"/>
</dbReference>
<name>A0A1H6K7P5_RUMFL</name>
<sequence>MYYCCGVTDKGIMPHNEDALLINKSVIDSGSSEQNVSVPFIAAVSDGVSGERSGELASKMCLELVRDIDYSREVKLDDELLGIHQKLADYSRSDPEMHNMQATLCGIAVDETGNILTFNVGDSRLYRYRSGRIKQISRDQSLVQLLIDEGAITSEERKNHVHRNIIFPVFGNQKSAPQIDTVVLEGGMEYGDLLLLCTDGLSDYVSVLDIEEIIEMPKSLDMRLHMLVKKALDNGSKDNISIIAVAYYE</sequence>
<feature type="domain" description="PPM-type phosphatase" evidence="1">
    <location>
        <begin position="3"/>
        <end position="247"/>
    </location>
</feature>
<proteinExistence type="predicted"/>
<dbReference type="Pfam" id="PF13672">
    <property type="entry name" value="PP2C_2"/>
    <property type="match status" value="1"/>
</dbReference>
<dbReference type="EMBL" id="FNWV01000007">
    <property type="protein sequence ID" value="SEH67813.1"/>
    <property type="molecule type" value="Genomic_DNA"/>
</dbReference>
<dbReference type="PROSITE" id="PS51746">
    <property type="entry name" value="PPM_2"/>
    <property type="match status" value="1"/>
</dbReference>
<dbReference type="SMART" id="SM00332">
    <property type="entry name" value="PP2Cc"/>
    <property type="match status" value="1"/>
</dbReference>
<gene>
    <name evidence="2" type="ORF">SAMN02910265_02064</name>
</gene>